<dbReference type="InterPro" id="IPR009006">
    <property type="entry name" value="Ala_racemase/Decarboxylase_C"/>
</dbReference>
<dbReference type="InterPro" id="IPR011079">
    <property type="entry name" value="Ala_racemase_C"/>
</dbReference>
<reference evidence="12 13" key="1">
    <citation type="submission" date="2017-02" db="EMBL/GenBank/DDBJ databases">
        <authorList>
            <person name="Peterson S.W."/>
        </authorList>
    </citation>
    <scope>NUCLEOTIDE SEQUENCE [LARGE SCALE GENOMIC DNA]</scope>
    <source>
        <strain evidence="12 13">CECT 9027</strain>
    </source>
</reference>
<proteinExistence type="inferred from homology"/>
<dbReference type="InterPro" id="IPR029066">
    <property type="entry name" value="PLP-binding_barrel"/>
</dbReference>
<dbReference type="Gene3D" id="3.20.20.10">
    <property type="entry name" value="Alanine racemase"/>
    <property type="match status" value="1"/>
</dbReference>
<dbReference type="PANTHER" id="PTHR30511">
    <property type="entry name" value="ALANINE RACEMASE"/>
    <property type="match status" value="1"/>
</dbReference>
<evidence type="ECO:0000256" key="8">
    <source>
        <dbReference type="HAMAP-Rule" id="MF_01201"/>
    </source>
</evidence>
<feature type="binding site" evidence="8 10">
    <location>
        <position position="129"/>
    </location>
    <ligand>
        <name>substrate</name>
    </ligand>
</feature>
<feature type="binding site" evidence="8 10">
    <location>
        <position position="302"/>
    </location>
    <ligand>
        <name>substrate</name>
    </ligand>
</feature>
<dbReference type="HAMAP" id="MF_01201">
    <property type="entry name" value="Ala_racemase"/>
    <property type="match status" value="1"/>
</dbReference>
<comment type="function">
    <text evidence="8">Catalyzes the interconversion of L-alanine and D-alanine. May also act on other amino acids.</text>
</comment>
<dbReference type="OrthoDB" id="9813814at2"/>
<dbReference type="Proteomes" id="UP000189475">
    <property type="component" value="Unassembled WGS sequence"/>
</dbReference>
<dbReference type="Pfam" id="PF00842">
    <property type="entry name" value="Ala_racemase_C"/>
    <property type="match status" value="1"/>
</dbReference>
<dbReference type="SUPFAM" id="SSF51419">
    <property type="entry name" value="PLP-binding barrel"/>
    <property type="match status" value="1"/>
</dbReference>
<dbReference type="GO" id="GO:0008784">
    <property type="term" value="F:alanine racemase activity"/>
    <property type="evidence" value="ECO:0007669"/>
    <property type="project" value="UniProtKB-UniRule"/>
</dbReference>
<dbReference type="RefSeq" id="WP_077314559.1">
    <property type="nucleotide sequence ID" value="NZ_AP024888.1"/>
</dbReference>
<gene>
    <name evidence="12" type="primary">alr</name>
    <name evidence="12" type="ORF">VPAL9027_02151</name>
</gene>
<dbReference type="SUPFAM" id="SSF50621">
    <property type="entry name" value="Alanine racemase C-terminal domain-like"/>
    <property type="match status" value="1"/>
</dbReference>
<evidence type="ECO:0000256" key="2">
    <source>
        <dbReference type="ARBA" id="ARBA00001933"/>
    </source>
</evidence>
<evidence type="ECO:0000259" key="11">
    <source>
        <dbReference type="SMART" id="SM01005"/>
    </source>
</evidence>
<dbReference type="STRING" id="1918946.VPAL9027_02151"/>
<comment type="similarity">
    <text evidence="3 8">Belongs to the alanine racemase family.</text>
</comment>
<name>A0A1R4B5I3_9VIBR</name>
<dbReference type="InterPro" id="IPR001608">
    <property type="entry name" value="Ala_racemase_N"/>
</dbReference>
<dbReference type="EMBL" id="FUFT01000005">
    <property type="protein sequence ID" value="SJL84169.1"/>
    <property type="molecule type" value="Genomic_DNA"/>
</dbReference>
<dbReference type="UniPathway" id="UPA00042">
    <property type="reaction ID" value="UER00497"/>
</dbReference>
<feature type="active site" description="Proton acceptor; specific for D-alanine" evidence="8">
    <location>
        <position position="34"/>
    </location>
</feature>
<evidence type="ECO:0000256" key="1">
    <source>
        <dbReference type="ARBA" id="ARBA00000316"/>
    </source>
</evidence>
<comment type="catalytic activity">
    <reaction evidence="1 8">
        <text>L-alanine = D-alanine</text>
        <dbReference type="Rhea" id="RHEA:20249"/>
        <dbReference type="ChEBI" id="CHEBI:57416"/>
        <dbReference type="ChEBI" id="CHEBI:57972"/>
        <dbReference type="EC" id="5.1.1.1"/>
    </reaction>
</comment>
<evidence type="ECO:0000256" key="9">
    <source>
        <dbReference type="PIRSR" id="PIRSR600821-50"/>
    </source>
</evidence>
<sequence length="358" mass="38859">MITAQAIVDLAALQHNYNNLKAQCQNQKLVAVIKGDAYGHNAIEVARALPQADAFAVARIEEAVALRDAGITQPIQLLEGCFCQEDLKTASELALQTTIHSPETLRDFQQTSLSTPMTVWLKIDTGMHRIGVMPTEVDSYVQAIQATGKVAGDIGFMSHFFLADDVDSVATEQQISVFKKATHAYPGPKNLANSAGLLFWQDKDFDYCRGGIALYGISPSDNHIGQEHGLCPVMTLQSTLIAVRPHQAKESLGYGHTWTAQQDTHIGVVALGYGDGYPRCAPAGTPVMINGRRVPVVGRVSMDMITVDLGAKSQDCVGDCVEFWGNQLPIEEVAKAIGTIPYELVIKVAPRVAKRFLR</sequence>
<accession>A0A1R4B5I3</accession>
<organism evidence="12 13">
    <name type="scientific">Vibrio palustris</name>
    <dbReference type="NCBI Taxonomy" id="1918946"/>
    <lineage>
        <taxon>Bacteria</taxon>
        <taxon>Pseudomonadati</taxon>
        <taxon>Pseudomonadota</taxon>
        <taxon>Gammaproteobacteria</taxon>
        <taxon>Vibrionales</taxon>
        <taxon>Vibrionaceae</taxon>
        <taxon>Vibrio</taxon>
    </lineage>
</organism>
<feature type="domain" description="Alanine racemase C-terminal" evidence="11">
    <location>
        <begin position="233"/>
        <end position="357"/>
    </location>
</feature>
<dbReference type="GO" id="GO:0030632">
    <property type="term" value="P:D-alanine biosynthetic process"/>
    <property type="evidence" value="ECO:0007669"/>
    <property type="project" value="UniProtKB-UniRule"/>
</dbReference>
<dbReference type="NCBIfam" id="TIGR00492">
    <property type="entry name" value="alr"/>
    <property type="match status" value="1"/>
</dbReference>
<dbReference type="FunFam" id="2.40.37.10:FF:000002">
    <property type="entry name" value="Alanine racemase"/>
    <property type="match status" value="1"/>
</dbReference>
<evidence type="ECO:0000256" key="4">
    <source>
        <dbReference type="ARBA" id="ARBA00013089"/>
    </source>
</evidence>
<dbReference type="CDD" id="cd06827">
    <property type="entry name" value="PLPDE_III_AR_proteobact"/>
    <property type="match status" value="1"/>
</dbReference>
<dbReference type="GO" id="GO:0005829">
    <property type="term" value="C:cytosol"/>
    <property type="evidence" value="ECO:0007669"/>
    <property type="project" value="TreeGrafter"/>
</dbReference>
<evidence type="ECO:0000256" key="7">
    <source>
        <dbReference type="ARBA" id="ARBA00037912"/>
    </source>
</evidence>
<dbReference type="FunFam" id="3.20.20.10:FF:000002">
    <property type="entry name" value="Alanine racemase"/>
    <property type="match status" value="1"/>
</dbReference>
<comment type="pathway">
    <text evidence="7 8">Amino-acid biosynthesis; D-alanine biosynthesis; D-alanine from L-alanine: step 1/1.</text>
</comment>
<dbReference type="AlphaFoldDB" id="A0A1R4B5I3"/>
<keyword evidence="13" id="KW-1185">Reference proteome</keyword>
<dbReference type="SMART" id="SM01005">
    <property type="entry name" value="Ala_racemase_C"/>
    <property type="match status" value="1"/>
</dbReference>
<evidence type="ECO:0000256" key="6">
    <source>
        <dbReference type="ARBA" id="ARBA00023235"/>
    </source>
</evidence>
<comment type="cofactor">
    <cofactor evidence="2 8 9">
        <name>pyridoxal 5'-phosphate</name>
        <dbReference type="ChEBI" id="CHEBI:597326"/>
    </cofactor>
</comment>
<evidence type="ECO:0000256" key="10">
    <source>
        <dbReference type="PIRSR" id="PIRSR600821-52"/>
    </source>
</evidence>
<evidence type="ECO:0000313" key="13">
    <source>
        <dbReference type="Proteomes" id="UP000189475"/>
    </source>
</evidence>
<dbReference type="PRINTS" id="PR00992">
    <property type="entry name" value="ALARACEMASE"/>
</dbReference>
<evidence type="ECO:0000313" key="12">
    <source>
        <dbReference type="EMBL" id="SJL84169.1"/>
    </source>
</evidence>
<dbReference type="EC" id="5.1.1.1" evidence="4 8"/>
<dbReference type="Gene3D" id="2.40.37.10">
    <property type="entry name" value="Lyase, Ornithine Decarboxylase, Chain A, domain 1"/>
    <property type="match status" value="1"/>
</dbReference>
<evidence type="ECO:0000256" key="3">
    <source>
        <dbReference type="ARBA" id="ARBA00007880"/>
    </source>
</evidence>
<dbReference type="Pfam" id="PF01168">
    <property type="entry name" value="Ala_racemase_N"/>
    <property type="match status" value="1"/>
</dbReference>
<keyword evidence="5 8" id="KW-0663">Pyridoxal phosphate</keyword>
<dbReference type="GO" id="GO:0030170">
    <property type="term" value="F:pyridoxal phosphate binding"/>
    <property type="evidence" value="ECO:0007669"/>
    <property type="project" value="UniProtKB-UniRule"/>
</dbReference>
<protein>
    <recommendedName>
        <fullName evidence="4 8">Alanine racemase</fullName>
        <ecNumber evidence="4 8">5.1.1.1</ecNumber>
    </recommendedName>
</protein>
<keyword evidence="6 8" id="KW-0413">Isomerase</keyword>
<dbReference type="PANTHER" id="PTHR30511:SF4">
    <property type="entry name" value="ALANINE RACEMASE, BIOSYNTHETIC"/>
    <property type="match status" value="1"/>
</dbReference>
<feature type="active site" description="Proton acceptor; specific for L-alanine" evidence="8">
    <location>
        <position position="254"/>
    </location>
</feature>
<evidence type="ECO:0000256" key="5">
    <source>
        <dbReference type="ARBA" id="ARBA00022898"/>
    </source>
</evidence>
<dbReference type="InterPro" id="IPR000821">
    <property type="entry name" value="Ala_racemase"/>
</dbReference>
<feature type="modified residue" description="N6-(pyridoxal phosphate)lysine" evidence="8 9">
    <location>
        <position position="34"/>
    </location>
</feature>